<dbReference type="Proteomes" id="UP000007110">
    <property type="component" value="Unassembled WGS sequence"/>
</dbReference>
<dbReference type="InterPro" id="IPR013083">
    <property type="entry name" value="Znf_RING/FYVE/PHD"/>
</dbReference>
<feature type="region of interest" description="Disordered" evidence="6">
    <location>
        <begin position="2582"/>
        <end position="2624"/>
    </location>
</feature>
<dbReference type="InterPro" id="IPR057946">
    <property type="entry name" value="TPR_ZFYVE26"/>
</dbReference>
<feature type="region of interest" description="Disordered" evidence="6">
    <location>
        <begin position="2421"/>
        <end position="2509"/>
    </location>
</feature>
<keyword evidence="3 5" id="KW-0863">Zinc-finger</keyword>
<organism evidence="8 9">
    <name type="scientific">Strongylocentrotus purpuratus</name>
    <name type="common">Purple sea urchin</name>
    <dbReference type="NCBI Taxonomy" id="7668"/>
    <lineage>
        <taxon>Eukaryota</taxon>
        <taxon>Metazoa</taxon>
        <taxon>Echinodermata</taxon>
        <taxon>Eleutherozoa</taxon>
        <taxon>Echinozoa</taxon>
        <taxon>Echinoidea</taxon>
        <taxon>Euechinoidea</taxon>
        <taxon>Echinacea</taxon>
        <taxon>Camarodonta</taxon>
        <taxon>Echinidea</taxon>
        <taxon>Strongylocentrotidae</taxon>
        <taxon>Strongylocentrotus</taxon>
    </lineage>
</organism>
<dbReference type="GO" id="GO:0032465">
    <property type="term" value="P:regulation of cytokinesis"/>
    <property type="evidence" value="ECO:0000318"/>
    <property type="project" value="GO_Central"/>
</dbReference>
<protein>
    <recommendedName>
        <fullName evidence="7">FYVE-type domain-containing protein</fullName>
    </recommendedName>
</protein>
<dbReference type="Pfam" id="PF04784">
    <property type="entry name" value="DUF547"/>
    <property type="match status" value="1"/>
</dbReference>
<keyword evidence="2" id="KW-0479">Metal-binding</keyword>
<dbReference type="InterPro" id="IPR017455">
    <property type="entry name" value="Znf_FYVE-rel"/>
</dbReference>
<dbReference type="OrthoDB" id="1936617at2759"/>
<dbReference type="PANTHER" id="PTHR46591">
    <property type="entry name" value="ZINC FINGER FYVE DOMAIN-CONTAINING PROTEIN 26"/>
    <property type="match status" value="1"/>
</dbReference>
<feature type="region of interest" description="Disordered" evidence="6">
    <location>
        <begin position="1172"/>
        <end position="1195"/>
    </location>
</feature>
<dbReference type="Gene3D" id="3.30.40.10">
    <property type="entry name" value="Zinc/RING finger domain, C3HC4 (zinc finger)"/>
    <property type="match status" value="1"/>
</dbReference>
<feature type="compositionally biased region" description="Low complexity" evidence="6">
    <location>
        <begin position="3037"/>
        <end position="3051"/>
    </location>
</feature>
<feature type="compositionally biased region" description="Low complexity" evidence="6">
    <location>
        <begin position="3099"/>
        <end position="3113"/>
    </location>
</feature>
<dbReference type="SMART" id="SM00064">
    <property type="entry name" value="FYVE"/>
    <property type="match status" value="1"/>
</dbReference>
<dbReference type="SUPFAM" id="SSF57903">
    <property type="entry name" value="FYVE/PHD zinc finger"/>
    <property type="match status" value="1"/>
</dbReference>
<dbReference type="GO" id="GO:0000724">
    <property type="term" value="P:double-strand break repair via homologous recombination"/>
    <property type="evidence" value="ECO:0007669"/>
    <property type="project" value="InterPro"/>
</dbReference>
<keyword evidence="4" id="KW-0862">Zinc</keyword>
<feature type="compositionally biased region" description="Polar residues" evidence="6">
    <location>
        <begin position="1183"/>
        <end position="1195"/>
    </location>
</feature>
<dbReference type="InterPro" id="IPR028730">
    <property type="entry name" value="ZFYVE26"/>
</dbReference>
<dbReference type="OMA" id="LQTCWPS"/>
<evidence type="ECO:0000256" key="6">
    <source>
        <dbReference type="SAM" id="MobiDB-lite"/>
    </source>
</evidence>
<dbReference type="PROSITE" id="PS50178">
    <property type="entry name" value="ZF_FYVE"/>
    <property type="match status" value="1"/>
</dbReference>
<feature type="region of interest" description="Disordered" evidence="6">
    <location>
        <begin position="3034"/>
        <end position="3061"/>
    </location>
</feature>
<dbReference type="GO" id="GO:0005813">
    <property type="term" value="C:centrosome"/>
    <property type="evidence" value="ECO:0000318"/>
    <property type="project" value="GO_Central"/>
</dbReference>
<feature type="compositionally biased region" description="Gly residues" evidence="6">
    <location>
        <begin position="2591"/>
        <end position="2602"/>
    </location>
</feature>
<dbReference type="Pfam" id="PF01363">
    <property type="entry name" value="FYVE"/>
    <property type="match status" value="1"/>
</dbReference>
<dbReference type="Pfam" id="PF25569">
    <property type="entry name" value="TPR_ZFYVE26"/>
    <property type="match status" value="1"/>
</dbReference>
<dbReference type="RefSeq" id="XP_030854928.1">
    <property type="nucleotide sequence ID" value="XM_030999068.1"/>
</dbReference>
<dbReference type="InterPro" id="IPR006869">
    <property type="entry name" value="DUF547"/>
</dbReference>
<evidence type="ECO:0000256" key="1">
    <source>
        <dbReference type="ARBA" id="ARBA00022553"/>
    </source>
</evidence>
<feature type="region of interest" description="Disordered" evidence="6">
    <location>
        <begin position="3095"/>
        <end position="3125"/>
    </location>
</feature>
<evidence type="ECO:0000313" key="9">
    <source>
        <dbReference type="Proteomes" id="UP000007110"/>
    </source>
</evidence>
<feature type="region of interest" description="Disordered" evidence="6">
    <location>
        <begin position="1294"/>
        <end position="1321"/>
    </location>
</feature>
<feature type="compositionally biased region" description="Polar residues" evidence="6">
    <location>
        <begin position="934"/>
        <end position="955"/>
    </location>
</feature>
<dbReference type="GO" id="GO:0000281">
    <property type="term" value="P:mitotic cytokinesis"/>
    <property type="evidence" value="ECO:0007669"/>
    <property type="project" value="InterPro"/>
</dbReference>
<dbReference type="GO" id="GO:0008270">
    <property type="term" value="F:zinc ion binding"/>
    <property type="evidence" value="ECO:0007669"/>
    <property type="project" value="UniProtKB-KW"/>
</dbReference>
<keyword evidence="1" id="KW-0597">Phosphoprotein</keyword>
<proteinExistence type="predicted"/>
<dbReference type="EnsemblMetazoa" id="XM_030999068">
    <property type="protein sequence ID" value="XP_030854928"/>
    <property type="gene ID" value="LOC576553"/>
</dbReference>
<name>A0A7M7PV13_STRPU</name>
<evidence type="ECO:0000259" key="7">
    <source>
        <dbReference type="PROSITE" id="PS50178"/>
    </source>
</evidence>
<evidence type="ECO:0000256" key="5">
    <source>
        <dbReference type="PROSITE-ProRule" id="PRU00091"/>
    </source>
</evidence>
<sequence length="3323" mass="368983">MMATSGHHVSDCSKASRVHPFGLEVSVTQDQLLTAFFNHLYLGQWELASACAASLESLQGSDDQVDIRAVLQAIIRHPHDISLGLDSISSPHQLAWLASLHLKQEARKEEDLSADDYRDVELRLLLYLANSDAGSAVLQEVYMYFKAVQLQLEAAHQMLVQKQTLLPNLSKDCLKFLLSTLSKDVTLGHTIIQRLLLPKQHRVEENNLSLHQVYITCLRDCISSLESVGDRGSVVEKEQMVQLIHSLLNYFDPPVSLLPRLHIEELFTSLLRLANHYPGLFNESSLTAILVGRDSDTLLQTFLKVQSTMSWECVERDVCTRHPQLKCMCPELRINFALSMMDDREAAWRNLLHWVLENDQHVLSKIVELSLTLIRERMYEELSNLLQPSEFAPIRPLILLLGWGHVDSCSAAQNLIQTLWRKQPIIGEDDVLQQACQRLHQDVQLIQWCLEQVKPLIAKYDGDLSLEQKATTMFQGADSHSVLRLLYHFTNLSNIDPMEGFRLLNSIPHLGKKELTQNKGHEAKTVRFADDKEQVDQKRDCTIYRSFLAIGNVMSALIYSANPTPTTQDVHGSGPPTPPTVSVVPPEGQGEIRPGTPETVGNESENVEDEDKSWQTCVVGKLRAAKEHLSEIVPLTYRVEILENLFSLLFARYEDIQTLESGAVMSDSGGEEGHVDEEWNNMSFNTSLESVESPFKEGSLLTEFTFPTRTLEKSSSVIENRSVMNGQMKGRTQSSSDATLTSSLLDRTDVLESGDVQRLKYGKRTSSETTNSLQSHLNHFGSSVNRVGFLTNRRFMQELLTMLKECIEEVNTAKLANMVSKEPSQGSFDEVLQSHLLTSVPQTHFAQHIAQLTKRINEARWRFQLVSSHQANVDDEDKYDEVAEEEVVIRKFFEAWSDEIGEGKKKRKRTSSKQSQSRSRSVSGWSSSEPGSGNHSTHSQTRLSAGPMSTGTSSGNERRKRRKHKKCTSHRGSISPKPPLHQDSSIVAQMLASEDTLLRMCLRRGNFAQAQQVIKIFDMKDKPEVSEVHFASHWQQAVSKLRTLDKSKKGSSSTNTVTSSQQPKARGILGSIASIAAAGISSLSLAGVVDDLLNNATLPMLPHLDDLHWGVVADASPGSRGGSSMLCQQLKAINISAMVVFDLACTVSHSWETCGELLDVVMSRLKVASVSEQGSPGPEVKLTSPSRPVSSPKVDQSQSLLGIPAFIEQLYNLINPISSSSTALIRPDALEYFQLCASEALTTVSAPLDPSTLRANVNFVLEMRRGLELVTKALQVYQADEDCGLAELSLTFGDSPKQSSSPKRGAPHPSPKQSPVKTKQKVSEIHRSVQQLLIALDKNVMPSFMMAFPKNRSSDDQPVNPANYLLTLYNHLGVLASLAHDAQGWQPGSERQLKVGRDLCQNPFSILAESPSLLLGRLMFANQIPPVRLESVASELKLNLVQIIMQSCCPAIPMLPHHSTIHQAPTTPCPGDYVTVLNEGGVAGEWPHPVRRPCVVVEELLKKIISLMMKHLSGDGSDAAFELSSAPAACTTPEYWDIVMSTRELMHVDMDLLQSNEDKLCFFTNLFNLMLAHRALHHAALQTDAKGNNFSLGHTRHHSLGRGTTNPASIMLTPPGINSTMVLDQLVYLTSMAYRVGQMGVISAFDLHYVILRSTLPVPLVYGDILQHRLHALGEDDPWLKYIPSPDSRITFVSCSGAASSPRLRVLTGDDLDEQLTLAMQNHLEAGVRVDEKLNQIMIPQSLEWFRKDFTGSTLPANIDHGNIYMGLLRVISPHVSQYLGDKLETYTMRYLPRHIELESKAELTKGGEDGTDKKPPLLRSNSMRFKVMVTPYDHTFRYRFHGPTDNTTQSRSQKRRLSVPDNFDSSGLGWSLKDEPATEPPFSMTEPTLMYLHSKSKLVASLAGVVSAGIGENTDDFARDKSIDEDMLPSSVGSPGSLCFEDTFGSERTYNPKLSTLTKVFQHLAGYPIMQHYIQSFFSEVLSIVGSSKGNEHLNEMEVRASLLADIRCKEIQDLLKEAVELLVSSCQWEAVLRLVDTIRCVTGTESYDAIREFAAYCAGNQVKGVQMTSSPKPTWQCLLSIRNKMLRGRAVLTSLDSLPIEDALELLECCVLEDRKDSPLNTILHTKLQQLKMYRKITFYAMQYTPPRSLEVLQGGSTPSDPSELIQPLCTWQDVQDASKTSPDNVLKLLMSASDFDLAKDWAELHGVIDDYQQTIQINQLEHLLCSSSNNLQVYQILEDACSNEETVSMCTQLLESQKIALPSVVFLVQYLLHNCFDELSLERAGKLHDIGIGAKVLLCLPERVRAEYKHLMSRPDLLLEQLLMNLKMNLASDVQATLQEQLQASQFPSASLSEKSINTLISKYAREAITIPVALLNTSMSDTDSALNQSFALASYASTQSPLGLVSALKGRQFLASMRSRAPSPSPSSVSSSSSSIPVPERRRLSNRGPSPGLTSPGPTSPSSRPDHLVSPSSRHPTPLPEVPENPQGVPLEGGELPAVPPTRDQWVPDDKVSNCMVCQDRFSMFNRRHHCRRCGRVVCWKCSQLRAMVDGYGDTPVRICDQCYERFIAPRSYGTPQSLEQRMKGKMSGGRGSGGGSGSIPAASRSFTPSQTPELGMGGEGLTEYGPVTEWRLSLDEEYCSMVREDFYYEQAPSTSLCLSILELHSNPGVCGHLILQLCQRLSEYLRPIRPGEPNTEVDYSLILSMMRTLLLNSKLKFLGSGDSASLEMCDTYLGHVDLLNMFVSSNCTDIPSIQQLTKIDTARRIRDKLVLSERLSLAMEVSTKCGLDPGAVWAAWGLSCLQAGDYDGAREKLSKILKTPPDKNQTQGPNKLLQEIIKILESSAGQTIKVQDILTLSASSIKDFISQPYKSVPESGKVTENPALKECVLYIETYSSYLTAVQFYMRHGMFQRAVTYILQQQCSSEVFLEGLLVPCIKEGQLSKLQEHMLRVDPSLVKWHPCLTASCRHVNRLGWSHILYQMQLFMKDFVRAAMTCIKFFQASATSYSDLFERLHHVNRAKDHMTAVMDDKQWGSVPRPSPGSPSSRGWGGGGGETNIRLTLTPSELTKHLNTISLQIEVTTFLHRHLGKNSLVPPTSTTTQATSPQPAGLTRKQSVVGGGGGAQPAGLPTLFGNSMEKADVVHKVLLAGTTIQEGFQLAFKIIQDFRLAEPKIYSRAGRRLCLLKKFNEIKLLLKCHKDTGLASKESCDEILDACVRALVGDKMQVKGAEELIKLMQGDTSKINAYILIGRLRQAYLLAVKGEREDDVRRIAMAAEQAEASGVKLKAICDHWLRDYEAKRKNAEQTKEVLARSKAPRY</sequence>
<feature type="compositionally biased region" description="Basic residues" evidence="6">
    <location>
        <begin position="958"/>
        <end position="969"/>
    </location>
</feature>
<reference evidence="8" key="2">
    <citation type="submission" date="2021-01" db="UniProtKB">
        <authorList>
            <consortium name="EnsemblMetazoa"/>
        </authorList>
    </citation>
    <scope>IDENTIFICATION</scope>
</reference>
<evidence type="ECO:0000313" key="8">
    <source>
        <dbReference type="EnsemblMetazoa" id="XP_030854928"/>
    </source>
</evidence>
<feature type="region of interest" description="Disordered" evidence="6">
    <location>
        <begin position="902"/>
        <end position="982"/>
    </location>
</feature>
<feature type="compositionally biased region" description="Low complexity" evidence="6">
    <location>
        <begin position="912"/>
        <end position="933"/>
    </location>
</feature>
<evidence type="ECO:0000256" key="2">
    <source>
        <dbReference type="ARBA" id="ARBA00022723"/>
    </source>
</evidence>
<evidence type="ECO:0000256" key="3">
    <source>
        <dbReference type="ARBA" id="ARBA00022771"/>
    </source>
</evidence>
<accession>A0A7M7PV13</accession>
<dbReference type="CDD" id="cd15724">
    <property type="entry name" value="FYVE_ZFY26"/>
    <property type="match status" value="1"/>
</dbReference>
<dbReference type="PANTHER" id="PTHR46591:SF1">
    <property type="entry name" value="ZINC FINGER FYVE DOMAIN-CONTAINING PROTEIN 26"/>
    <property type="match status" value="1"/>
</dbReference>
<dbReference type="GO" id="GO:0030496">
    <property type="term" value="C:midbody"/>
    <property type="evidence" value="ECO:0000318"/>
    <property type="project" value="GO_Central"/>
</dbReference>
<dbReference type="InterPro" id="IPR000306">
    <property type="entry name" value="Znf_FYVE"/>
</dbReference>
<reference evidence="9" key="1">
    <citation type="submission" date="2015-02" db="EMBL/GenBank/DDBJ databases">
        <title>Genome sequencing for Strongylocentrotus purpuratus.</title>
        <authorList>
            <person name="Murali S."/>
            <person name="Liu Y."/>
            <person name="Vee V."/>
            <person name="English A."/>
            <person name="Wang M."/>
            <person name="Skinner E."/>
            <person name="Han Y."/>
            <person name="Muzny D.M."/>
            <person name="Worley K.C."/>
            <person name="Gibbs R.A."/>
        </authorList>
    </citation>
    <scope>NUCLEOTIDE SEQUENCE</scope>
</reference>
<dbReference type="KEGG" id="spu:576553"/>
<feature type="domain" description="FYVE-type" evidence="7">
    <location>
        <begin position="2513"/>
        <end position="2572"/>
    </location>
</feature>
<dbReference type="InParanoid" id="A0A7M7PV13"/>
<dbReference type="InterPro" id="IPR011011">
    <property type="entry name" value="Znf_FYVE_PHD"/>
</dbReference>
<evidence type="ECO:0000256" key="4">
    <source>
        <dbReference type="ARBA" id="ARBA00022833"/>
    </source>
</evidence>
<feature type="compositionally biased region" description="Low complexity" evidence="6">
    <location>
        <begin position="2451"/>
        <end position="2467"/>
    </location>
</feature>
<feature type="compositionally biased region" description="Low complexity" evidence="6">
    <location>
        <begin position="2421"/>
        <end position="2442"/>
    </location>
</feature>
<dbReference type="FunFam" id="3.30.40.10:FF:000295">
    <property type="entry name" value="Zinc finger, FYVE domain-containing 26"/>
    <property type="match status" value="1"/>
</dbReference>
<keyword evidence="9" id="KW-1185">Reference proteome</keyword>
<feature type="region of interest" description="Disordered" evidence="6">
    <location>
        <begin position="1841"/>
        <end position="1863"/>
    </location>
</feature>
<dbReference type="GO" id="GO:0032266">
    <property type="term" value="F:phosphatidylinositol-3-phosphate binding"/>
    <property type="evidence" value="ECO:0000318"/>
    <property type="project" value="GO_Central"/>
</dbReference>
<feature type="region of interest" description="Disordered" evidence="6">
    <location>
        <begin position="565"/>
        <end position="612"/>
    </location>
</feature>
<dbReference type="GeneID" id="576553"/>